<accession>A0A940YNM3</accession>
<dbReference type="Proteomes" id="UP000678374">
    <property type="component" value="Unassembled WGS sequence"/>
</dbReference>
<dbReference type="RefSeq" id="WP_210801775.1">
    <property type="nucleotide sequence ID" value="NZ_JAGQDE010000007.1"/>
</dbReference>
<evidence type="ECO:0000256" key="1">
    <source>
        <dbReference type="SAM" id="SignalP"/>
    </source>
</evidence>
<protein>
    <recommendedName>
        <fullName evidence="4">HAF repeat-containing protein</fullName>
    </recommendedName>
</protein>
<evidence type="ECO:0000313" key="2">
    <source>
        <dbReference type="EMBL" id="MBQ0959243.1"/>
    </source>
</evidence>
<feature type="chain" id="PRO_5038063825" description="HAF repeat-containing protein" evidence="1">
    <location>
        <begin position="20"/>
        <end position="335"/>
    </location>
</feature>
<reference evidence="2" key="1">
    <citation type="submission" date="2021-04" db="EMBL/GenBank/DDBJ databases">
        <title>The genome sequence of Ideonella sp. 4Y11.</title>
        <authorList>
            <person name="Liu Y."/>
        </authorList>
    </citation>
    <scope>NUCLEOTIDE SEQUENCE</scope>
    <source>
        <strain evidence="2">4Y11</strain>
    </source>
</reference>
<name>A0A940YNM3_9BURK</name>
<feature type="signal peptide" evidence="1">
    <location>
        <begin position="1"/>
        <end position="19"/>
    </location>
</feature>
<comment type="caution">
    <text evidence="2">The sequence shown here is derived from an EMBL/GenBank/DDBJ whole genome shotgun (WGS) entry which is preliminary data.</text>
</comment>
<dbReference type="AlphaFoldDB" id="A0A940YNM3"/>
<evidence type="ECO:0008006" key="4">
    <source>
        <dbReference type="Google" id="ProtNLM"/>
    </source>
</evidence>
<dbReference type="EMBL" id="JAGQDE010000007">
    <property type="protein sequence ID" value="MBQ0959243.1"/>
    <property type="molecule type" value="Genomic_DNA"/>
</dbReference>
<sequence>MRPLSWVGALLALPLHAMAAAGYSALDITPPGMSACSPGAVNAQGQVAGHARLDSLGVQRGFVTGPGGVGARLIGTLGGSHSYVSGLNDRGQAVGQASVAGDAFQQAILVEDGATKPTPIGQAAASGYASAVSPKGRVVGGAQDPSDRLYHAFITRGGRLTPRQLDAGLTPTAVLSDGTMAVTVDQGTAMRAAITGPDASGLTLLGTLGGNNTFALGMNRSRVVVGFASNAGESRTQAFVTDPGGANLRALGLPGVYSLAQSINAQGKVVGFYTIDWTDGMHAYVAKVDGTWKALDSLVTLPSGVTLQQAWSINDAGQISAKGTDGRCYLLTPLP</sequence>
<keyword evidence="3" id="KW-1185">Reference proteome</keyword>
<keyword evidence="1" id="KW-0732">Signal</keyword>
<organism evidence="2 3">
    <name type="scientific">Ideonella aquatica</name>
    <dbReference type="NCBI Taxonomy" id="2824119"/>
    <lineage>
        <taxon>Bacteria</taxon>
        <taxon>Pseudomonadati</taxon>
        <taxon>Pseudomonadota</taxon>
        <taxon>Betaproteobacteria</taxon>
        <taxon>Burkholderiales</taxon>
        <taxon>Sphaerotilaceae</taxon>
        <taxon>Ideonella</taxon>
    </lineage>
</organism>
<evidence type="ECO:0000313" key="3">
    <source>
        <dbReference type="Proteomes" id="UP000678374"/>
    </source>
</evidence>
<proteinExistence type="predicted"/>
<gene>
    <name evidence="2" type="ORF">KAK06_09760</name>
</gene>